<dbReference type="EMBL" id="JABCJE010000020">
    <property type="protein sequence ID" value="NVO25645.1"/>
    <property type="molecule type" value="Genomic_DNA"/>
</dbReference>
<keyword evidence="4 6" id="KW-1133">Transmembrane helix</keyword>
<evidence type="ECO:0000313" key="7">
    <source>
        <dbReference type="EMBL" id="NVO25645.1"/>
    </source>
</evidence>
<sequence>MPSADAGGGNSGESQLMSQSHGIGGLVFDEKKKARAPEWNVFFALILIVVVFEALGAMLQGQSFLFDSADRFDTIFNEQRLKIIILQVAIIGIIALGSTQVIILGGIDLSPGSVVGVTAMITMSFAQVAEVNGLANPKAVFGPAWMDLPVIVPLLVGLVCGIVAGVINGLLIAYTRIPPFIATLGMMVTARGAAKWWSKGQPISFPTDSYAAIGQGMNPVIIFAVLAILFHLILKYTVYGKHTYAIGSNELASRMSGIQVSRHKVLVYTIASVLAAIAAIVLSSKNLTAQAGMGMMYELDAIAMTVIGGVSLSGGRGSILGTVLGSLIFGVIISGFTFLKLDAYYQEMVKGVIIVGAVVLDQYRQQRAAARM</sequence>
<comment type="subcellular location">
    <subcellularLocation>
        <location evidence="1">Cell membrane</location>
        <topology evidence="1">Multi-pass membrane protein</topology>
    </subcellularLocation>
</comment>
<dbReference type="PANTHER" id="PTHR32196">
    <property type="entry name" value="ABC TRANSPORTER PERMEASE PROTEIN YPHD-RELATED-RELATED"/>
    <property type="match status" value="1"/>
</dbReference>
<dbReference type="Pfam" id="PF02653">
    <property type="entry name" value="BPD_transp_2"/>
    <property type="match status" value="1"/>
</dbReference>
<feature type="transmembrane region" description="Helical" evidence="6">
    <location>
        <begin position="210"/>
        <end position="234"/>
    </location>
</feature>
<keyword evidence="3 6" id="KW-0812">Transmembrane</keyword>
<feature type="transmembrane region" description="Helical" evidence="6">
    <location>
        <begin position="344"/>
        <end position="363"/>
    </location>
</feature>
<evidence type="ECO:0000256" key="4">
    <source>
        <dbReference type="ARBA" id="ARBA00022989"/>
    </source>
</evidence>
<feature type="transmembrane region" description="Helical" evidence="6">
    <location>
        <begin position="41"/>
        <end position="61"/>
    </location>
</feature>
<feature type="transmembrane region" description="Helical" evidence="6">
    <location>
        <begin position="265"/>
        <end position="283"/>
    </location>
</feature>
<feature type="transmembrane region" description="Helical" evidence="6">
    <location>
        <begin position="112"/>
        <end position="130"/>
    </location>
</feature>
<dbReference type="CDD" id="cd06579">
    <property type="entry name" value="TM_PBP1_transp_AraH_like"/>
    <property type="match status" value="1"/>
</dbReference>
<dbReference type="InterPro" id="IPR001851">
    <property type="entry name" value="ABC_transp_permease"/>
</dbReference>
<evidence type="ECO:0000256" key="2">
    <source>
        <dbReference type="ARBA" id="ARBA00022475"/>
    </source>
</evidence>
<evidence type="ECO:0000256" key="3">
    <source>
        <dbReference type="ARBA" id="ARBA00022692"/>
    </source>
</evidence>
<keyword evidence="9" id="KW-1185">Reference proteome</keyword>
<comment type="caution">
    <text evidence="7">The sequence shown here is derived from an EMBL/GenBank/DDBJ whole genome shotgun (WGS) entry which is preliminary data.</text>
</comment>
<feature type="transmembrane region" description="Helical" evidence="6">
    <location>
        <begin position="319"/>
        <end position="338"/>
    </location>
</feature>
<keyword evidence="2" id="KW-1003">Cell membrane</keyword>
<accession>A0A850QH03</accession>
<dbReference type="GO" id="GO:0005886">
    <property type="term" value="C:plasma membrane"/>
    <property type="evidence" value="ECO:0007669"/>
    <property type="project" value="UniProtKB-SubCell"/>
</dbReference>
<reference evidence="9 10" key="1">
    <citation type="submission" date="2020-04" db="EMBL/GenBank/DDBJ databases">
        <title>Donghicola sp., a member of the Rhodobacteraceae family isolated from mangrove forest in Thailand.</title>
        <authorList>
            <person name="Charoenyingcharoen P."/>
            <person name="Yukphan P."/>
        </authorList>
    </citation>
    <scope>NUCLEOTIDE SEQUENCE [LARGE SCALE GENOMIC DNA]</scope>
    <source>
        <strain evidence="7 10">B5-SW-15</strain>
        <strain evidence="8 9">C2-DW-16</strain>
    </source>
</reference>
<proteinExistence type="predicted"/>
<organism evidence="7 10">
    <name type="scientific">Donghicola mangrovi</name>
    <dbReference type="NCBI Taxonomy" id="2729614"/>
    <lineage>
        <taxon>Bacteria</taxon>
        <taxon>Pseudomonadati</taxon>
        <taxon>Pseudomonadota</taxon>
        <taxon>Alphaproteobacteria</taxon>
        <taxon>Rhodobacterales</taxon>
        <taxon>Roseobacteraceae</taxon>
        <taxon>Donghicola</taxon>
    </lineage>
</organism>
<evidence type="ECO:0000256" key="1">
    <source>
        <dbReference type="ARBA" id="ARBA00004651"/>
    </source>
</evidence>
<name>A0A850QH03_9RHOB</name>
<evidence type="ECO:0000256" key="5">
    <source>
        <dbReference type="ARBA" id="ARBA00023136"/>
    </source>
</evidence>
<protein>
    <submittedName>
        <fullName evidence="7">ABC transporter permease</fullName>
    </submittedName>
</protein>
<feature type="transmembrane region" description="Helical" evidence="6">
    <location>
        <begin position="295"/>
        <end position="312"/>
    </location>
</feature>
<evidence type="ECO:0000256" key="6">
    <source>
        <dbReference type="SAM" id="Phobius"/>
    </source>
</evidence>
<dbReference type="Proteomes" id="UP000523601">
    <property type="component" value="Unassembled WGS sequence"/>
</dbReference>
<evidence type="ECO:0000313" key="8">
    <source>
        <dbReference type="EMBL" id="NVO29461.1"/>
    </source>
</evidence>
<gene>
    <name evidence="8" type="ORF">HJ526_18725</name>
    <name evidence="7" type="ORF">HJ536_20025</name>
</gene>
<dbReference type="Proteomes" id="UP000592216">
    <property type="component" value="Unassembled WGS sequence"/>
</dbReference>
<dbReference type="EMBL" id="JABCJD010000017">
    <property type="protein sequence ID" value="NVO29461.1"/>
    <property type="molecule type" value="Genomic_DNA"/>
</dbReference>
<evidence type="ECO:0000313" key="9">
    <source>
        <dbReference type="Proteomes" id="UP000523601"/>
    </source>
</evidence>
<dbReference type="AlphaFoldDB" id="A0A850QH03"/>
<feature type="transmembrane region" description="Helical" evidence="6">
    <location>
        <begin position="180"/>
        <end position="198"/>
    </location>
</feature>
<keyword evidence="5 6" id="KW-0472">Membrane</keyword>
<dbReference type="GO" id="GO:0022857">
    <property type="term" value="F:transmembrane transporter activity"/>
    <property type="evidence" value="ECO:0007669"/>
    <property type="project" value="InterPro"/>
</dbReference>
<feature type="transmembrane region" description="Helical" evidence="6">
    <location>
        <begin position="81"/>
        <end position="105"/>
    </location>
</feature>
<feature type="transmembrane region" description="Helical" evidence="6">
    <location>
        <begin position="150"/>
        <end position="173"/>
    </location>
</feature>
<evidence type="ECO:0000313" key="10">
    <source>
        <dbReference type="Proteomes" id="UP000592216"/>
    </source>
</evidence>